<dbReference type="GO" id="GO:0006633">
    <property type="term" value="P:fatty acid biosynthetic process"/>
    <property type="evidence" value="ECO:0007669"/>
    <property type="project" value="TreeGrafter"/>
</dbReference>
<dbReference type="InterPro" id="IPR006162">
    <property type="entry name" value="Ppantetheine_attach_site"/>
</dbReference>
<dbReference type="SMART" id="SM00823">
    <property type="entry name" value="PKS_PP"/>
    <property type="match status" value="1"/>
</dbReference>
<feature type="non-terminal residue" evidence="5">
    <location>
        <position position="1"/>
    </location>
</feature>
<dbReference type="SMART" id="SM00822">
    <property type="entry name" value="PKS_KR"/>
    <property type="match status" value="1"/>
</dbReference>
<name>A0A1X0DFX4_9MYCO</name>
<keyword evidence="1" id="KW-0596">Phosphopantetheine</keyword>
<dbReference type="Pfam" id="PF00550">
    <property type="entry name" value="PP-binding"/>
    <property type="match status" value="1"/>
</dbReference>
<evidence type="ECO:0000313" key="5">
    <source>
        <dbReference type="EMBL" id="ORA71092.1"/>
    </source>
</evidence>
<gene>
    <name evidence="5" type="ORF">BST28_22905</name>
</gene>
<dbReference type="InterPro" id="IPR009081">
    <property type="entry name" value="PP-bd_ACP"/>
</dbReference>
<dbReference type="InterPro" id="IPR050091">
    <property type="entry name" value="PKS_NRPS_Biosynth_Enz"/>
</dbReference>
<dbReference type="PANTHER" id="PTHR43775">
    <property type="entry name" value="FATTY ACID SYNTHASE"/>
    <property type="match status" value="1"/>
</dbReference>
<dbReference type="CDD" id="cd08956">
    <property type="entry name" value="KR_3_FAS_SDR_x"/>
    <property type="match status" value="1"/>
</dbReference>
<evidence type="ECO:0000313" key="6">
    <source>
        <dbReference type="Proteomes" id="UP000192713"/>
    </source>
</evidence>
<dbReference type="PANTHER" id="PTHR43775:SF51">
    <property type="entry name" value="INACTIVE PHENOLPHTHIOCEROL SYNTHESIS POLYKETIDE SYNTHASE TYPE I PKS1-RELATED"/>
    <property type="match status" value="1"/>
</dbReference>
<comment type="caution">
    <text evidence="5">The sequence shown here is derived from an EMBL/GenBank/DDBJ whole genome shotgun (WGS) entry which is preliminary data.</text>
</comment>
<dbReference type="SUPFAM" id="SSF51735">
    <property type="entry name" value="NAD(P)-binding Rossmann-fold domains"/>
    <property type="match status" value="1"/>
</dbReference>
<accession>A0A1X0DFX4</accession>
<evidence type="ECO:0000259" key="4">
    <source>
        <dbReference type="PROSITE" id="PS50075"/>
    </source>
</evidence>
<dbReference type="PROSITE" id="PS00012">
    <property type="entry name" value="PHOSPHOPANTETHEINE"/>
    <property type="match status" value="1"/>
</dbReference>
<dbReference type="Pfam" id="PF08659">
    <property type="entry name" value="KR"/>
    <property type="match status" value="1"/>
</dbReference>
<feature type="non-terminal residue" evidence="5">
    <location>
        <position position="343"/>
    </location>
</feature>
<protein>
    <submittedName>
        <fullName evidence="5">Polyketide synthase</fullName>
    </submittedName>
</protein>
<dbReference type="InterPro" id="IPR036291">
    <property type="entry name" value="NAD(P)-bd_dom_sf"/>
</dbReference>
<dbReference type="InterPro" id="IPR057326">
    <property type="entry name" value="KR_dom"/>
</dbReference>
<dbReference type="EMBL" id="MVHU01000106">
    <property type="protein sequence ID" value="ORA71092.1"/>
    <property type="molecule type" value="Genomic_DNA"/>
</dbReference>
<evidence type="ECO:0000256" key="1">
    <source>
        <dbReference type="ARBA" id="ARBA00022450"/>
    </source>
</evidence>
<dbReference type="Gene3D" id="1.10.1200.10">
    <property type="entry name" value="ACP-like"/>
    <property type="match status" value="1"/>
</dbReference>
<organism evidence="5 6">
    <name type="scientific">Mycolicibacter kumamotonensis</name>
    <dbReference type="NCBI Taxonomy" id="354243"/>
    <lineage>
        <taxon>Bacteria</taxon>
        <taxon>Bacillati</taxon>
        <taxon>Actinomycetota</taxon>
        <taxon>Actinomycetes</taxon>
        <taxon>Mycobacteriales</taxon>
        <taxon>Mycobacteriaceae</taxon>
        <taxon>Mycolicibacter</taxon>
    </lineage>
</organism>
<sequence length="343" mass="35592">LVLAVPQPLGGEGTVVITGGTGALGQLLARHLVAEQNVRHLLLVSRSGASADGAAELAAELSEHGCEVRFAACDVADRDALAGVLEEAGRQHPLSAVLHAAGALDDATIASLTSDRFDRVLRAKVDAALHLDELAGEAELVLFSSAAATLGSPGQGNYAAANAFLDALAQRRALAGRPVRSLAYGLWAQTTGLTAEVGDADRARMARLGLQALDDAEGLTLFDAAREHRPAALLALSLDLPGLRTQARSGLLAPLLSDLVRIPPRRTTGGSLAQRLAGIPENERTAMVLAVVRDTVAEVLGYPSSTAVDPEKVFKDAGFDSLSAVELRNRLAQVTGLRLPATL</sequence>
<dbReference type="InterPro" id="IPR013968">
    <property type="entry name" value="PKS_KR"/>
</dbReference>
<dbReference type="InterPro" id="IPR036736">
    <property type="entry name" value="ACP-like_sf"/>
</dbReference>
<keyword evidence="3" id="KW-0808">Transferase</keyword>
<evidence type="ECO:0000256" key="2">
    <source>
        <dbReference type="ARBA" id="ARBA00022553"/>
    </source>
</evidence>
<dbReference type="Proteomes" id="UP000192713">
    <property type="component" value="Unassembled WGS sequence"/>
</dbReference>
<dbReference type="SUPFAM" id="SSF47336">
    <property type="entry name" value="ACP-like"/>
    <property type="match status" value="1"/>
</dbReference>
<dbReference type="AlphaFoldDB" id="A0A1X0DFX4"/>
<dbReference type="GO" id="GO:0004312">
    <property type="term" value="F:fatty acid synthase activity"/>
    <property type="evidence" value="ECO:0007669"/>
    <property type="project" value="TreeGrafter"/>
</dbReference>
<keyword evidence="2" id="KW-0597">Phosphoprotein</keyword>
<reference evidence="5 6" key="1">
    <citation type="submission" date="2017-02" db="EMBL/GenBank/DDBJ databases">
        <title>The new phylogeny of genus Mycobacterium.</title>
        <authorList>
            <person name="Tortoli E."/>
            <person name="Trovato A."/>
            <person name="Cirillo D.M."/>
        </authorList>
    </citation>
    <scope>NUCLEOTIDE SEQUENCE [LARGE SCALE GENOMIC DNA]</scope>
    <source>
        <strain evidence="5 6">DSM 45093</strain>
    </source>
</reference>
<evidence type="ECO:0000256" key="3">
    <source>
        <dbReference type="ARBA" id="ARBA00022679"/>
    </source>
</evidence>
<feature type="domain" description="Carrier" evidence="4">
    <location>
        <begin position="286"/>
        <end position="343"/>
    </location>
</feature>
<proteinExistence type="predicted"/>
<dbReference type="PROSITE" id="PS50075">
    <property type="entry name" value="CARRIER"/>
    <property type="match status" value="1"/>
</dbReference>
<dbReference type="Gene3D" id="3.40.50.720">
    <property type="entry name" value="NAD(P)-binding Rossmann-like Domain"/>
    <property type="match status" value="1"/>
</dbReference>
<dbReference type="GO" id="GO:0031177">
    <property type="term" value="F:phosphopantetheine binding"/>
    <property type="evidence" value="ECO:0007669"/>
    <property type="project" value="InterPro"/>
</dbReference>
<dbReference type="InterPro" id="IPR020806">
    <property type="entry name" value="PKS_PP-bd"/>
</dbReference>